<proteinExistence type="predicted"/>
<gene>
    <name evidence="1" type="ORF">LMG31841_05799</name>
</gene>
<accession>A0A9N8S1G5</accession>
<dbReference type="RefSeq" id="WP_228883982.1">
    <property type="nucleotide sequence ID" value="NZ_CAJQZC010000022.1"/>
</dbReference>
<dbReference type="EMBL" id="CAJQZC010000022">
    <property type="protein sequence ID" value="CAG4928273.1"/>
    <property type="molecule type" value="Genomic_DNA"/>
</dbReference>
<organism evidence="1 2">
    <name type="scientific">Paraburkholderia saeva</name>
    <dbReference type="NCBI Taxonomy" id="2777537"/>
    <lineage>
        <taxon>Bacteria</taxon>
        <taxon>Pseudomonadati</taxon>
        <taxon>Pseudomonadota</taxon>
        <taxon>Betaproteobacteria</taxon>
        <taxon>Burkholderiales</taxon>
        <taxon>Burkholderiaceae</taxon>
        <taxon>Paraburkholderia</taxon>
    </lineage>
</organism>
<protein>
    <submittedName>
        <fullName evidence="1">Uncharacterized protein</fullName>
    </submittedName>
</protein>
<keyword evidence="2" id="KW-1185">Reference proteome</keyword>
<comment type="caution">
    <text evidence="1">The sequence shown here is derived from an EMBL/GenBank/DDBJ whole genome shotgun (WGS) entry which is preliminary data.</text>
</comment>
<dbReference type="Proteomes" id="UP000789704">
    <property type="component" value="Unassembled WGS sequence"/>
</dbReference>
<reference evidence="1" key="1">
    <citation type="submission" date="2021-04" db="EMBL/GenBank/DDBJ databases">
        <authorList>
            <person name="Vanwijnsberghe S."/>
        </authorList>
    </citation>
    <scope>NUCLEOTIDE SEQUENCE</scope>
    <source>
        <strain evidence="1">LMG 31841</strain>
    </source>
</reference>
<sequence length="136" mass="14718">MITLRHEPASDAQRAEVAAAFDTLPFMVAKTDTSGGMVTGVDCLDGGQFFRVYSDGEPVAFYVLRARQGRAGVTAEIALAHGRAGFDLVGEVLPMIERQCAGCKALRIETRRAGLMKKLQRAGYQQASVILTKELQ</sequence>
<evidence type="ECO:0000313" key="2">
    <source>
        <dbReference type="Proteomes" id="UP000789704"/>
    </source>
</evidence>
<evidence type="ECO:0000313" key="1">
    <source>
        <dbReference type="EMBL" id="CAG4928273.1"/>
    </source>
</evidence>
<dbReference type="AlphaFoldDB" id="A0A9N8S1G5"/>
<name>A0A9N8S1G5_9BURK</name>